<reference evidence="1" key="1">
    <citation type="submission" date="2015-02" db="EMBL/GenBank/DDBJ databases">
        <title>Genome Assembly of Bacillaceae bacterium MTCC 8252.</title>
        <authorList>
            <person name="Verma A."/>
            <person name="Khatri I."/>
            <person name="Mual P."/>
            <person name="Subramanian S."/>
            <person name="Krishnamurthi S."/>
        </authorList>
    </citation>
    <scope>NUCLEOTIDE SEQUENCE [LARGE SCALE GENOMIC DNA]</scope>
    <source>
        <strain evidence="1">MTCC 8252</strain>
    </source>
</reference>
<dbReference type="AlphaFoldDB" id="A0A0F5HK81"/>
<evidence type="ECO:0000313" key="1">
    <source>
        <dbReference type="EMBL" id="KKB33653.1"/>
    </source>
</evidence>
<protein>
    <submittedName>
        <fullName evidence="1">Uncharacterized protein</fullName>
    </submittedName>
</protein>
<accession>A0A0F5HK81</accession>
<keyword evidence="2" id="KW-1185">Reference proteome</keyword>
<sequence length="189" mass="21666">MKQGGKGANTYAINPIDVYQKIQNELSQMSHRKNAKKRNQRQSQQAMAFVKAKKETISFIKLLSSFVSNKFIHKQIKLKRTENIKNFRACPKDVPLDVYKSYKAFFSDAQIKYIYTAITKQTTKYANINDADHTDIVDNTFNSLVKALRKYHRGEGKNIKNIFAYATGTAKKLTFRQASMNAWANVGII</sequence>
<comment type="caution">
    <text evidence="1">The sequence shown here is derived from an EMBL/GenBank/DDBJ whole genome shotgun (WGS) entry which is preliminary data.</text>
</comment>
<dbReference type="STRING" id="1221996.QY95_00041"/>
<evidence type="ECO:0000313" key="2">
    <source>
        <dbReference type="Proteomes" id="UP000031563"/>
    </source>
</evidence>
<dbReference type="Proteomes" id="UP000031563">
    <property type="component" value="Unassembled WGS sequence"/>
</dbReference>
<name>A0A0F5HK81_BACTR</name>
<gene>
    <name evidence="1" type="ORF">QY95_00041</name>
</gene>
<organism evidence="1 2">
    <name type="scientific">Bacillus thermotolerans</name>
    <name type="common">Quasibacillus thermotolerans</name>
    <dbReference type="NCBI Taxonomy" id="1221996"/>
    <lineage>
        <taxon>Bacteria</taxon>
        <taxon>Bacillati</taxon>
        <taxon>Bacillota</taxon>
        <taxon>Bacilli</taxon>
        <taxon>Bacillales</taxon>
        <taxon>Bacillaceae</taxon>
        <taxon>Bacillus</taxon>
    </lineage>
</organism>
<proteinExistence type="predicted"/>
<dbReference type="EMBL" id="JWIR02000103">
    <property type="protein sequence ID" value="KKB33653.1"/>
    <property type="molecule type" value="Genomic_DNA"/>
</dbReference>